<protein>
    <submittedName>
        <fullName evidence="2">Zn-dependent hydrolase of the beta-lactamase fold-like protein</fullName>
    </submittedName>
</protein>
<dbReference type="AlphaFoldDB" id="A8ZYU8"/>
<dbReference type="Pfam" id="PF12706">
    <property type="entry name" value="Lactamase_B_2"/>
    <property type="match status" value="1"/>
</dbReference>
<sequence length="354" mass="39304">MNNFFRLGIIIVALASGFECRAEERLPSAVEGRGVYDSRYRETMTGRQFYNIEPTKKHNAWDMIKWGLTRKKAQWPDSVPATAGGITSERVEKGIRYTVVGHATVLIQTDGINILTDPIWSKRASMVSWAGPKRVAAPGIAFSKLPPIDVVLISHNHYDHMDIPTLRRLAARDNPLVIAGLGSSRTLGRHGIDHVRELDWWQETAVGGITVLFTPARHFSRRGVTDYNQSLWGGFGITAPSGTVCFIGDSGYGGFFKEIGRRLGTVDLAFIPIGAYEPHWMMETVHLTPEQAFQVHLDLGARRSAAIHFGTFQLTDEPMDEPAERLGRLVREHGLADKTFVVPVFGQAASLEDL</sequence>
<proteinExistence type="predicted"/>
<evidence type="ECO:0000313" key="2">
    <source>
        <dbReference type="EMBL" id="ABW67203.1"/>
    </source>
</evidence>
<keyword evidence="3" id="KW-1185">Reference proteome</keyword>
<dbReference type="eggNOG" id="COG2220">
    <property type="taxonomic scope" value="Bacteria"/>
</dbReference>
<organism evidence="2 3">
    <name type="scientific">Desulfosudis oleivorans (strain DSM 6200 / JCM 39069 / Hxd3)</name>
    <name type="common">Desulfococcus oleovorans</name>
    <dbReference type="NCBI Taxonomy" id="96561"/>
    <lineage>
        <taxon>Bacteria</taxon>
        <taxon>Pseudomonadati</taxon>
        <taxon>Thermodesulfobacteriota</taxon>
        <taxon>Desulfobacteria</taxon>
        <taxon>Desulfobacterales</taxon>
        <taxon>Desulfosudaceae</taxon>
        <taxon>Desulfosudis</taxon>
    </lineage>
</organism>
<dbReference type="RefSeq" id="WP_012174819.1">
    <property type="nucleotide sequence ID" value="NC_009943.1"/>
</dbReference>
<dbReference type="GO" id="GO:0008270">
    <property type="term" value="F:zinc ion binding"/>
    <property type="evidence" value="ECO:0007669"/>
    <property type="project" value="InterPro"/>
</dbReference>
<dbReference type="KEGG" id="dol:Dole_1399"/>
<dbReference type="PANTHER" id="PTHR15032">
    <property type="entry name" value="N-ACYL-PHOSPHATIDYLETHANOLAMINE-HYDROLYZING PHOSPHOLIPASE D"/>
    <property type="match status" value="1"/>
</dbReference>
<dbReference type="EMBL" id="CP000859">
    <property type="protein sequence ID" value="ABW67203.1"/>
    <property type="molecule type" value="Genomic_DNA"/>
</dbReference>
<evidence type="ECO:0000313" key="3">
    <source>
        <dbReference type="Proteomes" id="UP000008561"/>
    </source>
</evidence>
<gene>
    <name evidence="2" type="ordered locus">Dole_1399</name>
</gene>
<evidence type="ECO:0000259" key="1">
    <source>
        <dbReference type="Pfam" id="PF12706"/>
    </source>
</evidence>
<dbReference type="PIRSF" id="PIRSF038896">
    <property type="entry name" value="NAPE-PLD"/>
    <property type="match status" value="1"/>
</dbReference>
<dbReference type="Proteomes" id="UP000008561">
    <property type="component" value="Chromosome"/>
</dbReference>
<dbReference type="InterPro" id="IPR001279">
    <property type="entry name" value="Metallo-B-lactamas"/>
</dbReference>
<dbReference type="PANTHER" id="PTHR15032:SF36">
    <property type="entry name" value="METALLO-BETA-LACTAMASE DOMAIN-CONTAINING PROTEIN"/>
    <property type="match status" value="1"/>
</dbReference>
<dbReference type="InterPro" id="IPR036866">
    <property type="entry name" value="RibonucZ/Hydroxyglut_hydro"/>
</dbReference>
<dbReference type="GO" id="GO:0070290">
    <property type="term" value="F:N-acylphosphatidylethanolamine-specific phospholipase D activity"/>
    <property type="evidence" value="ECO:0007669"/>
    <property type="project" value="InterPro"/>
</dbReference>
<reference evidence="2 3" key="1">
    <citation type="submission" date="2007-10" db="EMBL/GenBank/DDBJ databases">
        <title>Complete sequence of Desulfococcus oleovorans Hxd3.</title>
        <authorList>
            <consortium name="US DOE Joint Genome Institute"/>
            <person name="Copeland A."/>
            <person name="Lucas S."/>
            <person name="Lapidus A."/>
            <person name="Barry K."/>
            <person name="Glavina del Rio T."/>
            <person name="Dalin E."/>
            <person name="Tice H."/>
            <person name="Pitluck S."/>
            <person name="Kiss H."/>
            <person name="Brettin T."/>
            <person name="Bruce D."/>
            <person name="Detter J.C."/>
            <person name="Han C."/>
            <person name="Schmutz J."/>
            <person name="Larimer F."/>
            <person name="Land M."/>
            <person name="Hauser L."/>
            <person name="Kyrpides N."/>
            <person name="Kim E."/>
            <person name="Wawrik B."/>
            <person name="Richardson P."/>
        </authorList>
    </citation>
    <scope>NUCLEOTIDE SEQUENCE [LARGE SCALE GENOMIC DNA]</scope>
    <source>
        <strain evidence="3">DSM 6200 / JCM 39069 / Hxd3</strain>
    </source>
</reference>
<feature type="domain" description="Metallo-beta-lactamase" evidence="1">
    <location>
        <begin position="113"/>
        <end position="309"/>
    </location>
</feature>
<keyword evidence="2" id="KW-0378">Hydrolase</keyword>
<accession>A8ZYU8</accession>
<dbReference type="InterPro" id="IPR024884">
    <property type="entry name" value="NAPE-PLD"/>
</dbReference>
<dbReference type="OrthoDB" id="9805728at2"/>
<dbReference type="HOGENOM" id="CLU_020884_1_1_7"/>
<dbReference type="Gene3D" id="3.60.15.10">
    <property type="entry name" value="Ribonuclease Z/Hydroxyacylglutathione hydrolase-like"/>
    <property type="match status" value="1"/>
</dbReference>
<dbReference type="GO" id="GO:0005737">
    <property type="term" value="C:cytoplasm"/>
    <property type="evidence" value="ECO:0007669"/>
    <property type="project" value="TreeGrafter"/>
</dbReference>
<name>A8ZYU8_DESOH</name>
<dbReference type="STRING" id="96561.Dole_1399"/>
<dbReference type="SUPFAM" id="SSF56281">
    <property type="entry name" value="Metallo-hydrolase/oxidoreductase"/>
    <property type="match status" value="1"/>
</dbReference>